<protein>
    <submittedName>
        <fullName evidence="1">Uncharacterized protein</fullName>
    </submittedName>
</protein>
<keyword evidence="2" id="KW-1185">Reference proteome</keyword>
<proteinExistence type="predicted"/>
<dbReference type="AlphaFoldDB" id="A0A9X2GLH5"/>
<sequence length="76" mass="8357">MALVKASRALRAVSVFWSFPGRYEAVVTATGRIIYRQLPEMIRVPFPTEGELAKAVAQTRAARSAAEESSRRESGC</sequence>
<accession>A0A9X2GLH5</accession>
<reference evidence="1" key="1">
    <citation type="submission" date="2022-06" db="EMBL/GenBank/DDBJ databases">
        <title>Sequencing the genomes of 1000 actinobacteria strains.</title>
        <authorList>
            <person name="Klenk H.-P."/>
        </authorList>
    </citation>
    <scope>NUCLEOTIDE SEQUENCE</scope>
    <source>
        <strain evidence="1">DSM 46694</strain>
    </source>
</reference>
<organism evidence="1 2">
    <name type="scientific">Nonomuraea thailandensis</name>
    <dbReference type="NCBI Taxonomy" id="1188745"/>
    <lineage>
        <taxon>Bacteria</taxon>
        <taxon>Bacillati</taxon>
        <taxon>Actinomycetota</taxon>
        <taxon>Actinomycetes</taxon>
        <taxon>Streptosporangiales</taxon>
        <taxon>Streptosporangiaceae</taxon>
        <taxon>Nonomuraea</taxon>
    </lineage>
</organism>
<gene>
    <name evidence="1" type="ORF">HD597_006829</name>
</gene>
<evidence type="ECO:0000313" key="1">
    <source>
        <dbReference type="EMBL" id="MCP2359809.1"/>
    </source>
</evidence>
<evidence type="ECO:0000313" key="2">
    <source>
        <dbReference type="Proteomes" id="UP001139648"/>
    </source>
</evidence>
<dbReference type="RefSeq" id="WP_253747226.1">
    <property type="nucleotide sequence ID" value="NZ_BAABKA010000035.1"/>
</dbReference>
<name>A0A9X2GLH5_9ACTN</name>
<comment type="caution">
    <text evidence="1">The sequence shown here is derived from an EMBL/GenBank/DDBJ whole genome shotgun (WGS) entry which is preliminary data.</text>
</comment>
<dbReference type="EMBL" id="JAMZEB010000002">
    <property type="protein sequence ID" value="MCP2359809.1"/>
    <property type="molecule type" value="Genomic_DNA"/>
</dbReference>
<dbReference type="Proteomes" id="UP001139648">
    <property type="component" value="Unassembled WGS sequence"/>
</dbReference>